<keyword evidence="2" id="KW-0238">DNA-binding</keyword>
<keyword evidence="3" id="KW-0804">Transcription</keyword>
<reference evidence="5" key="1">
    <citation type="submission" date="2020-10" db="EMBL/GenBank/DDBJ databases">
        <authorList>
            <person name="Gilroy R."/>
        </authorList>
    </citation>
    <scope>NUCLEOTIDE SEQUENCE</scope>
    <source>
        <strain evidence="5">ChiHile30-977</strain>
    </source>
</reference>
<dbReference type="Gene3D" id="2.60.120.10">
    <property type="entry name" value="Jelly Rolls"/>
    <property type="match status" value="1"/>
</dbReference>
<dbReference type="AlphaFoldDB" id="A0A9D0YYD2"/>
<dbReference type="CDD" id="cd00038">
    <property type="entry name" value="CAP_ED"/>
    <property type="match status" value="1"/>
</dbReference>
<evidence type="ECO:0000313" key="6">
    <source>
        <dbReference type="Proteomes" id="UP000886819"/>
    </source>
</evidence>
<protein>
    <submittedName>
        <fullName evidence="5">Crp/Fnr family transcriptional regulator</fullName>
    </submittedName>
</protein>
<organism evidence="5 6">
    <name type="scientific">Candidatus Avichristensenella intestinipullorum</name>
    <dbReference type="NCBI Taxonomy" id="2840693"/>
    <lineage>
        <taxon>Bacteria</taxon>
        <taxon>Bacillati</taxon>
        <taxon>Bacillota</taxon>
        <taxon>Clostridia</taxon>
        <taxon>Candidatus Avichristensenella</taxon>
    </lineage>
</organism>
<dbReference type="GO" id="GO:0003677">
    <property type="term" value="F:DNA binding"/>
    <property type="evidence" value="ECO:0007669"/>
    <property type="project" value="UniProtKB-KW"/>
</dbReference>
<dbReference type="GO" id="GO:0006355">
    <property type="term" value="P:regulation of DNA-templated transcription"/>
    <property type="evidence" value="ECO:0007669"/>
    <property type="project" value="InterPro"/>
</dbReference>
<evidence type="ECO:0000256" key="2">
    <source>
        <dbReference type="ARBA" id="ARBA00023125"/>
    </source>
</evidence>
<evidence type="ECO:0000256" key="3">
    <source>
        <dbReference type="ARBA" id="ARBA00023163"/>
    </source>
</evidence>
<dbReference type="InterPro" id="IPR012318">
    <property type="entry name" value="HTH_CRP"/>
</dbReference>
<proteinExistence type="predicted"/>
<dbReference type="SUPFAM" id="SSF51206">
    <property type="entry name" value="cAMP-binding domain-like"/>
    <property type="match status" value="1"/>
</dbReference>
<dbReference type="Pfam" id="PF00027">
    <property type="entry name" value="cNMP_binding"/>
    <property type="match status" value="1"/>
</dbReference>
<feature type="domain" description="HTH crp-type" evidence="4">
    <location>
        <begin position="164"/>
        <end position="212"/>
    </location>
</feature>
<dbReference type="SUPFAM" id="SSF46785">
    <property type="entry name" value="Winged helix' DNA-binding domain"/>
    <property type="match status" value="1"/>
</dbReference>
<dbReference type="InterPro" id="IPR018490">
    <property type="entry name" value="cNMP-bd_dom_sf"/>
</dbReference>
<dbReference type="Proteomes" id="UP000886819">
    <property type="component" value="Unassembled WGS sequence"/>
</dbReference>
<gene>
    <name evidence="5" type="ORF">IAA66_10620</name>
</gene>
<comment type="caution">
    <text evidence="5">The sequence shown here is derived from an EMBL/GenBank/DDBJ whole genome shotgun (WGS) entry which is preliminary data.</text>
</comment>
<accession>A0A9D0YYD2</accession>
<reference evidence="5" key="2">
    <citation type="journal article" date="2021" name="PeerJ">
        <title>Extensive microbial diversity within the chicken gut microbiome revealed by metagenomics and culture.</title>
        <authorList>
            <person name="Gilroy R."/>
            <person name="Ravi A."/>
            <person name="Getino M."/>
            <person name="Pursley I."/>
            <person name="Horton D.L."/>
            <person name="Alikhan N.F."/>
            <person name="Baker D."/>
            <person name="Gharbi K."/>
            <person name="Hall N."/>
            <person name="Watson M."/>
            <person name="Adriaenssens E.M."/>
            <person name="Foster-Nyarko E."/>
            <person name="Jarju S."/>
            <person name="Secka A."/>
            <person name="Antonio M."/>
            <person name="Oren A."/>
            <person name="Chaudhuri R.R."/>
            <person name="La Ragione R."/>
            <person name="Hildebrand F."/>
            <person name="Pallen M.J."/>
        </authorList>
    </citation>
    <scope>NUCLEOTIDE SEQUENCE</scope>
    <source>
        <strain evidence="5">ChiHile30-977</strain>
    </source>
</reference>
<dbReference type="SMART" id="SM00419">
    <property type="entry name" value="HTH_CRP"/>
    <property type="match status" value="1"/>
</dbReference>
<dbReference type="InterPro" id="IPR014710">
    <property type="entry name" value="RmlC-like_jellyroll"/>
</dbReference>
<dbReference type="EMBL" id="DVFI01000146">
    <property type="protein sequence ID" value="HIQ64014.1"/>
    <property type="molecule type" value="Genomic_DNA"/>
</dbReference>
<dbReference type="Pfam" id="PF13545">
    <property type="entry name" value="HTH_Crp_2"/>
    <property type="match status" value="1"/>
</dbReference>
<keyword evidence="1" id="KW-0805">Transcription regulation</keyword>
<evidence type="ECO:0000313" key="5">
    <source>
        <dbReference type="EMBL" id="HIQ64014.1"/>
    </source>
</evidence>
<evidence type="ECO:0000259" key="4">
    <source>
        <dbReference type="SMART" id="SM00419"/>
    </source>
</evidence>
<dbReference type="InterPro" id="IPR000595">
    <property type="entry name" value="cNMP-bd_dom"/>
</dbReference>
<sequence>MKNQRDDTGVRYFFTGEFRKYKKMFERHCPPPMKVPKGMQLCKCHEARGWMYYLCSGRMKVYVNNCEGNDRIVAFLEKDTIFGLDHFSPEQTSLVTIECMTDAWVMPFDGRTLETMIHENPEFAVELTRYYCKIVRQLCHDAQSQSVNNVFVRTIDFLRINWGEEDNSRVPLSQRDIAETVNCSRSSIARVCRALKQAGVIVSEGVGFRIVDHAGLSALRGKYVSFR</sequence>
<evidence type="ECO:0000256" key="1">
    <source>
        <dbReference type="ARBA" id="ARBA00023015"/>
    </source>
</evidence>
<dbReference type="InterPro" id="IPR036390">
    <property type="entry name" value="WH_DNA-bd_sf"/>
</dbReference>
<name>A0A9D0YYD2_9FIRM</name>